<sequence>MTKFGASVQRLLANLRLKSKKNLSVKKKIHENLVPSGFLAMHVGEERKLYVIPNTCLSSKMFQALFNQFEDKIMVGDKEPITLPCSSQMFEWILNLAKDEKVANEEIMEYPCSFQK</sequence>
<dbReference type="InterPro" id="IPR003676">
    <property type="entry name" value="SAUR_fam"/>
</dbReference>
<accession>A0A2N9J801</accession>
<dbReference type="EMBL" id="OIVN01006411">
    <property type="protein sequence ID" value="SPD32579.1"/>
    <property type="molecule type" value="Genomic_DNA"/>
</dbReference>
<evidence type="ECO:0008006" key="4">
    <source>
        <dbReference type="Google" id="ProtNLM"/>
    </source>
</evidence>
<organism evidence="3">
    <name type="scientific">Fagus sylvatica</name>
    <name type="common">Beechnut</name>
    <dbReference type="NCBI Taxonomy" id="28930"/>
    <lineage>
        <taxon>Eukaryota</taxon>
        <taxon>Viridiplantae</taxon>
        <taxon>Streptophyta</taxon>
        <taxon>Embryophyta</taxon>
        <taxon>Tracheophyta</taxon>
        <taxon>Spermatophyta</taxon>
        <taxon>Magnoliopsida</taxon>
        <taxon>eudicotyledons</taxon>
        <taxon>Gunneridae</taxon>
        <taxon>Pentapetalae</taxon>
        <taxon>rosids</taxon>
        <taxon>fabids</taxon>
        <taxon>Fagales</taxon>
        <taxon>Fagaceae</taxon>
        <taxon>Fagus</taxon>
    </lineage>
</organism>
<protein>
    <recommendedName>
        <fullName evidence="4">Small auxin-up RNA</fullName>
    </recommendedName>
</protein>
<evidence type="ECO:0000256" key="1">
    <source>
        <dbReference type="ARBA" id="ARBA00006974"/>
    </source>
</evidence>
<evidence type="ECO:0000313" key="3">
    <source>
        <dbReference type="EMBL" id="SPD32579.1"/>
    </source>
</evidence>
<gene>
    <name evidence="3" type="ORF">FSB_LOCUS60461</name>
    <name evidence="2" type="ORF">FSB_LOCUS6658</name>
</gene>
<dbReference type="EMBL" id="OIVN01000348">
    <property type="protein sequence ID" value="SPC78776.1"/>
    <property type="molecule type" value="Genomic_DNA"/>
</dbReference>
<dbReference type="AlphaFoldDB" id="A0A2N9J801"/>
<dbReference type="GO" id="GO:0009733">
    <property type="term" value="P:response to auxin"/>
    <property type="evidence" value="ECO:0007669"/>
    <property type="project" value="InterPro"/>
</dbReference>
<dbReference type="Pfam" id="PF02519">
    <property type="entry name" value="Auxin_inducible"/>
    <property type="match status" value="1"/>
</dbReference>
<name>A0A2N9J801_FAGSY</name>
<comment type="similarity">
    <text evidence="1">Belongs to the ARG7 family.</text>
</comment>
<proteinExistence type="inferred from homology"/>
<evidence type="ECO:0000313" key="2">
    <source>
        <dbReference type="EMBL" id="SPC78776.1"/>
    </source>
</evidence>
<reference evidence="3" key="1">
    <citation type="submission" date="2018-02" db="EMBL/GenBank/DDBJ databases">
        <authorList>
            <person name="Cohen D.B."/>
            <person name="Kent A.D."/>
        </authorList>
    </citation>
    <scope>NUCLEOTIDE SEQUENCE</scope>
</reference>